<protein>
    <submittedName>
        <fullName evidence="1">Uncharacterized protein</fullName>
    </submittedName>
</protein>
<evidence type="ECO:0000313" key="1">
    <source>
        <dbReference type="EMBL" id="GIY62915.1"/>
    </source>
</evidence>
<evidence type="ECO:0000313" key="2">
    <source>
        <dbReference type="Proteomes" id="UP001054837"/>
    </source>
</evidence>
<reference evidence="1 2" key="1">
    <citation type="submission" date="2021-06" db="EMBL/GenBank/DDBJ databases">
        <title>Caerostris darwini draft genome.</title>
        <authorList>
            <person name="Kono N."/>
            <person name="Arakawa K."/>
        </authorList>
    </citation>
    <scope>NUCLEOTIDE SEQUENCE [LARGE SCALE GENOMIC DNA]</scope>
</reference>
<sequence length="118" mass="12830">MFIYRRYDSIAHNEEEYSSIGGVMASSAQGKQKKKIKAAAAASPTKISFSFGSLLKEKWWHICSAPLAANAESHLDPKDDPADNYQPAGVVNGYAHVISMESAVPPGLQEFTCLQKTP</sequence>
<gene>
    <name evidence="1" type="ORF">CDAR_565611</name>
</gene>
<dbReference type="EMBL" id="BPLQ01012143">
    <property type="protein sequence ID" value="GIY62915.1"/>
    <property type="molecule type" value="Genomic_DNA"/>
</dbReference>
<organism evidence="1 2">
    <name type="scientific">Caerostris darwini</name>
    <dbReference type="NCBI Taxonomy" id="1538125"/>
    <lineage>
        <taxon>Eukaryota</taxon>
        <taxon>Metazoa</taxon>
        <taxon>Ecdysozoa</taxon>
        <taxon>Arthropoda</taxon>
        <taxon>Chelicerata</taxon>
        <taxon>Arachnida</taxon>
        <taxon>Araneae</taxon>
        <taxon>Araneomorphae</taxon>
        <taxon>Entelegynae</taxon>
        <taxon>Araneoidea</taxon>
        <taxon>Araneidae</taxon>
        <taxon>Caerostris</taxon>
    </lineage>
</organism>
<dbReference type="AlphaFoldDB" id="A0AAV4UYY1"/>
<accession>A0AAV4UYY1</accession>
<proteinExistence type="predicted"/>
<name>A0AAV4UYY1_9ARAC</name>
<dbReference type="Proteomes" id="UP001054837">
    <property type="component" value="Unassembled WGS sequence"/>
</dbReference>
<comment type="caution">
    <text evidence="1">The sequence shown here is derived from an EMBL/GenBank/DDBJ whole genome shotgun (WGS) entry which is preliminary data.</text>
</comment>
<keyword evidence="2" id="KW-1185">Reference proteome</keyword>